<protein>
    <submittedName>
        <fullName evidence="1">Putative portal protein</fullName>
    </submittedName>
</protein>
<organism evidence="1">
    <name type="scientific">viral metagenome</name>
    <dbReference type="NCBI Taxonomy" id="1070528"/>
    <lineage>
        <taxon>unclassified sequences</taxon>
        <taxon>metagenomes</taxon>
        <taxon>organismal metagenomes</taxon>
    </lineage>
</organism>
<dbReference type="EMBL" id="MT143977">
    <property type="protein sequence ID" value="QJA44553.1"/>
    <property type="molecule type" value="Genomic_DNA"/>
</dbReference>
<evidence type="ECO:0000313" key="2">
    <source>
        <dbReference type="EMBL" id="QJH94269.1"/>
    </source>
</evidence>
<accession>A0A6H1Z9I1</accession>
<reference evidence="1" key="1">
    <citation type="submission" date="2020-03" db="EMBL/GenBank/DDBJ databases">
        <title>The deep terrestrial virosphere.</title>
        <authorList>
            <person name="Holmfeldt K."/>
            <person name="Nilsson E."/>
            <person name="Simone D."/>
            <person name="Lopez-Fernandez M."/>
            <person name="Wu X."/>
            <person name="de Brujin I."/>
            <person name="Lundin D."/>
            <person name="Andersson A."/>
            <person name="Bertilsson S."/>
            <person name="Dopson M."/>
        </authorList>
    </citation>
    <scope>NUCLEOTIDE SEQUENCE</scope>
    <source>
        <strain evidence="1">TM448A00111</strain>
        <strain evidence="2">TM448B00196</strain>
    </source>
</reference>
<evidence type="ECO:0000313" key="1">
    <source>
        <dbReference type="EMBL" id="QJA44553.1"/>
    </source>
</evidence>
<sequence>MPKQPKILTPTKQSGQLSASGGELVNYLTRYVPDFITPKWLEAYNWRVFVANQPIAVVCRETLISNLLDLDWAVVPRDSTQQDERKDEIKYYARMLENASGYYSDFDFTSHIEWIAKDLLDLPFGGAAELGRENDDPNGKVVWIRPLDAGTLMPTLDREWPVVQRVPEYPATGVAFPRHAISRVFMSPRTDIRREGWGMAPPEKIYLTMELLYRGDRYYANLLLDTPEIGILDLGDMEQESAEQWIKSFRDLMVGIDPFKIPVLYEHTTQAKWMSFGKLPNDIMFDRITMKYASVVAASYGLSLSDIGFPSEGAGGGDTLAGTIRQERHTRRTGFARLKKKFVAYFNKIVPEDLEFRWIDYDAEDNVAKGRARLANAQAAEIWIRNQGFSSDEMRLQAIRDGLVTIPVPEKLNRSAVEWPQTSGTSTRPGLVGDPIAPSEGGQGDLLAQQVISRGEFPPEIQLAKAASRAFPIIAALVDKAKKDLKGKKFTAWSALVDKAAFGAEADKELTDVILSAKERIEKSLGLDTVSTHENAIESVTDEIERRVFSDCQQRADAEFIAGARKSRNLTEAEINAANTKIARIDAEEIIRGVQEKTRETFQSLVSSATIVLLKQKLDIDTRDGINHNKASTVESVAKELANILSTLYETALYTGQKNLNERIKYVTESTEEV</sequence>
<dbReference type="EMBL" id="MT144598">
    <property type="protein sequence ID" value="QJH94269.1"/>
    <property type="molecule type" value="Genomic_DNA"/>
</dbReference>
<name>A0A6H1Z9I1_9ZZZZ</name>
<dbReference type="AlphaFoldDB" id="A0A6H1Z9I1"/>
<proteinExistence type="predicted"/>
<gene>
    <name evidence="1" type="ORF">TM448A00111_0056</name>
    <name evidence="2" type="ORF">TM448B00196_0056</name>
</gene>